<dbReference type="Proteomes" id="UP000494165">
    <property type="component" value="Unassembled WGS sequence"/>
</dbReference>
<organism evidence="2 3">
    <name type="scientific">Cloeon dipterum</name>
    <dbReference type="NCBI Taxonomy" id="197152"/>
    <lineage>
        <taxon>Eukaryota</taxon>
        <taxon>Metazoa</taxon>
        <taxon>Ecdysozoa</taxon>
        <taxon>Arthropoda</taxon>
        <taxon>Hexapoda</taxon>
        <taxon>Insecta</taxon>
        <taxon>Pterygota</taxon>
        <taxon>Palaeoptera</taxon>
        <taxon>Ephemeroptera</taxon>
        <taxon>Pisciforma</taxon>
        <taxon>Baetidae</taxon>
        <taxon>Cloeon</taxon>
    </lineage>
</organism>
<feature type="region of interest" description="Disordered" evidence="1">
    <location>
        <begin position="75"/>
        <end position="113"/>
    </location>
</feature>
<reference evidence="2 3" key="1">
    <citation type="submission" date="2020-04" db="EMBL/GenBank/DDBJ databases">
        <authorList>
            <person name="Alioto T."/>
            <person name="Alioto T."/>
            <person name="Gomez Garrido J."/>
        </authorList>
    </citation>
    <scope>NUCLEOTIDE SEQUENCE [LARGE SCALE GENOMIC DNA]</scope>
</reference>
<proteinExistence type="predicted"/>
<evidence type="ECO:0000313" key="2">
    <source>
        <dbReference type="EMBL" id="CAB3366714.1"/>
    </source>
</evidence>
<feature type="compositionally biased region" description="Polar residues" evidence="1">
    <location>
        <begin position="133"/>
        <end position="145"/>
    </location>
</feature>
<sequence>MHLTIDVERVGKKVEKLKGYFARGRERTGTPPPPRSSACFIRGDEVQTQSRLKIHGRKSPSRQQSIITTRAGYAGDIAPAGMSGQPRTAHVPSNQFPESEWRRGRKMNEENQKERAEALDKIRAILSRTFLSPNDTTTTLVPPNNSTSSEDGETTTTQKPKIDRQMLLANLRRNLRGIGRLFMRELRTALATSRDNFYIFGGQVRDSIRSLFSRASISTKNMIKLKMKKIIVLTLLLSLASSASIPVLQFEPHSLDALNPDPTEEAETLPTTTTPEIDCADCLTTTVTSEVNETTTYPSTSIPESTDPVSTTDADFTENYLDWTTEYSDLTETVSSTDQVSTTSAVDDSDVENIEMHDFEQNEINQRPVLPMAFIKVLKHC</sequence>
<feature type="region of interest" description="Disordered" evidence="1">
    <location>
        <begin position="293"/>
        <end position="313"/>
    </location>
</feature>
<feature type="compositionally biased region" description="Polar residues" evidence="1">
    <location>
        <begin position="297"/>
        <end position="313"/>
    </location>
</feature>
<name>A0A8S1CCI3_9INSE</name>
<feature type="compositionally biased region" description="Basic and acidic residues" evidence="1">
    <location>
        <begin position="99"/>
        <end position="113"/>
    </location>
</feature>
<evidence type="ECO:0000313" key="3">
    <source>
        <dbReference type="Proteomes" id="UP000494165"/>
    </source>
</evidence>
<comment type="caution">
    <text evidence="2">The sequence shown here is derived from an EMBL/GenBank/DDBJ whole genome shotgun (WGS) entry which is preliminary data.</text>
</comment>
<feature type="compositionally biased region" description="Low complexity" evidence="1">
    <location>
        <begin position="146"/>
        <end position="157"/>
    </location>
</feature>
<accession>A0A8S1CCI3</accession>
<gene>
    <name evidence="2" type="ORF">CLODIP_2_CD15939</name>
</gene>
<feature type="region of interest" description="Disordered" evidence="1">
    <location>
        <begin position="133"/>
        <end position="160"/>
    </location>
</feature>
<dbReference type="EMBL" id="CADEPI010000026">
    <property type="protein sequence ID" value="CAB3366714.1"/>
    <property type="molecule type" value="Genomic_DNA"/>
</dbReference>
<keyword evidence="3" id="KW-1185">Reference proteome</keyword>
<dbReference type="AlphaFoldDB" id="A0A8S1CCI3"/>
<protein>
    <submittedName>
        <fullName evidence="2">Uncharacterized protein</fullName>
    </submittedName>
</protein>
<evidence type="ECO:0000256" key="1">
    <source>
        <dbReference type="SAM" id="MobiDB-lite"/>
    </source>
</evidence>